<sequence length="148" mass="16699">LNRLGVDHRPYKEDRAGPLILNEEDERVINPEYGNGRRWLEESEGRTRLGEETFSDKAGEAQVSYETEKIVMKERPKVGDRVEFRLYGVARIGTLVAVVAETGVHFLAEMSTGRFKFKRIAVNDIIRILPEAARGSSKADGEPNKLNV</sequence>
<reference evidence="1" key="1">
    <citation type="journal article" date="2014" name="Front. Microbiol.">
        <title>High frequency of phylogenetically diverse reductive dehalogenase-homologous genes in deep subseafloor sedimentary metagenomes.</title>
        <authorList>
            <person name="Kawai M."/>
            <person name="Futagami T."/>
            <person name="Toyoda A."/>
            <person name="Takaki Y."/>
            <person name="Nishi S."/>
            <person name="Hori S."/>
            <person name="Arai W."/>
            <person name="Tsubouchi T."/>
            <person name="Morono Y."/>
            <person name="Uchiyama I."/>
            <person name="Ito T."/>
            <person name="Fujiyama A."/>
            <person name="Inagaki F."/>
            <person name="Takami H."/>
        </authorList>
    </citation>
    <scope>NUCLEOTIDE SEQUENCE</scope>
    <source>
        <strain evidence="1">Expedition CK06-06</strain>
    </source>
</reference>
<protein>
    <submittedName>
        <fullName evidence="1">Uncharacterized protein</fullName>
    </submittedName>
</protein>
<name>X1CEV9_9ZZZZ</name>
<proteinExistence type="predicted"/>
<feature type="non-terminal residue" evidence="1">
    <location>
        <position position="1"/>
    </location>
</feature>
<comment type="caution">
    <text evidence="1">The sequence shown here is derived from an EMBL/GenBank/DDBJ whole genome shotgun (WGS) entry which is preliminary data.</text>
</comment>
<organism evidence="1">
    <name type="scientific">marine sediment metagenome</name>
    <dbReference type="NCBI Taxonomy" id="412755"/>
    <lineage>
        <taxon>unclassified sequences</taxon>
        <taxon>metagenomes</taxon>
        <taxon>ecological metagenomes</taxon>
    </lineage>
</organism>
<dbReference type="AlphaFoldDB" id="X1CEV9"/>
<dbReference type="EMBL" id="BART01036015">
    <property type="protein sequence ID" value="GAH06851.1"/>
    <property type="molecule type" value="Genomic_DNA"/>
</dbReference>
<gene>
    <name evidence="1" type="ORF">S01H4_60917</name>
</gene>
<evidence type="ECO:0000313" key="1">
    <source>
        <dbReference type="EMBL" id="GAH06851.1"/>
    </source>
</evidence>
<accession>X1CEV9</accession>